<proteinExistence type="predicted"/>
<dbReference type="InterPro" id="IPR005151">
    <property type="entry name" value="Tail-specific_protease"/>
</dbReference>
<dbReference type="InterPro" id="IPR029045">
    <property type="entry name" value="ClpP/crotonase-like_dom_sf"/>
</dbReference>
<dbReference type="EMBL" id="BAAAQK010000007">
    <property type="protein sequence ID" value="GAA1848179.1"/>
    <property type="molecule type" value="Genomic_DNA"/>
</dbReference>
<organism evidence="2 3">
    <name type="scientific">Pseudonocardia ailaonensis</name>
    <dbReference type="NCBI Taxonomy" id="367279"/>
    <lineage>
        <taxon>Bacteria</taxon>
        <taxon>Bacillati</taxon>
        <taxon>Actinomycetota</taxon>
        <taxon>Actinomycetes</taxon>
        <taxon>Pseudonocardiales</taxon>
        <taxon>Pseudonocardiaceae</taxon>
        <taxon>Pseudonocardia</taxon>
    </lineage>
</organism>
<evidence type="ECO:0000313" key="2">
    <source>
        <dbReference type="EMBL" id="GAA1848179.1"/>
    </source>
</evidence>
<dbReference type="RefSeq" id="WP_344416795.1">
    <property type="nucleotide sequence ID" value="NZ_BAAAQK010000007.1"/>
</dbReference>
<name>A0ABN2N2L8_9PSEU</name>
<dbReference type="Proteomes" id="UP001500449">
    <property type="component" value="Unassembled WGS sequence"/>
</dbReference>
<dbReference type="Pfam" id="PF03572">
    <property type="entry name" value="Peptidase_S41"/>
    <property type="match status" value="1"/>
</dbReference>
<reference evidence="2 3" key="1">
    <citation type="journal article" date="2019" name="Int. J. Syst. Evol. Microbiol.">
        <title>The Global Catalogue of Microorganisms (GCM) 10K type strain sequencing project: providing services to taxonomists for standard genome sequencing and annotation.</title>
        <authorList>
            <consortium name="The Broad Institute Genomics Platform"/>
            <consortium name="The Broad Institute Genome Sequencing Center for Infectious Disease"/>
            <person name="Wu L."/>
            <person name="Ma J."/>
        </authorList>
    </citation>
    <scope>NUCLEOTIDE SEQUENCE [LARGE SCALE GENOMIC DNA]</scope>
    <source>
        <strain evidence="2 3">JCM 16009</strain>
    </source>
</reference>
<evidence type="ECO:0000259" key="1">
    <source>
        <dbReference type="SMART" id="SM00245"/>
    </source>
</evidence>
<protein>
    <recommendedName>
        <fullName evidence="1">Tail specific protease domain-containing protein</fullName>
    </recommendedName>
</protein>
<gene>
    <name evidence="2" type="ORF">GCM10009836_29800</name>
</gene>
<dbReference type="SUPFAM" id="SSF52096">
    <property type="entry name" value="ClpP/crotonase"/>
    <property type="match status" value="1"/>
</dbReference>
<accession>A0ABN2N2L8</accession>
<sequence>MDAEKAVEQALDVLQHQALHADRVADWPAARAGVRAALDDPEQLELALFHLTRKAGGPHSGVRRPRPVAAGEPDLPAVEQLEDAAVLTLPACTADAGEAYVAAARKGLAGVEAARWVIDLRGNGGGAMWPMLAAVAPFLRGDGDVGASVYRDGNRDAWRLEGGIVLLRGREMARGEAGRRPGSVAVLTDEVTADAAEAVAVAFRGLPDVRSYGTATFGFPTGNVALPLPGGLQLTVTTSRFADRTGRVHEGPLTPDVPGEDPLSLALWDL</sequence>
<comment type="caution">
    <text evidence="2">The sequence shown here is derived from an EMBL/GenBank/DDBJ whole genome shotgun (WGS) entry which is preliminary data.</text>
</comment>
<keyword evidence="3" id="KW-1185">Reference proteome</keyword>
<dbReference type="SMART" id="SM00245">
    <property type="entry name" value="TSPc"/>
    <property type="match status" value="1"/>
</dbReference>
<feature type="domain" description="Tail specific protease" evidence="1">
    <location>
        <begin position="41"/>
        <end position="260"/>
    </location>
</feature>
<evidence type="ECO:0000313" key="3">
    <source>
        <dbReference type="Proteomes" id="UP001500449"/>
    </source>
</evidence>
<dbReference type="Gene3D" id="3.90.226.10">
    <property type="entry name" value="2-enoyl-CoA Hydratase, Chain A, domain 1"/>
    <property type="match status" value="1"/>
</dbReference>